<gene>
    <name evidence="4" type="ORF">APU01nite_12630</name>
    <name evidence="5" type="ORF">SAMN04488100_11016</name>
</gene>
<dbReference type="STRING" id="426703.SAMN04488100_11016"/>
<name>A0A1H7SXJ4_9LACT</name>
<dbReference type="InterPro" id="IPR057252">
    <property type="entry name" value="CoiA_C"/>
</dbReference>
<accession>A0A1H7SXJ4</accession>
<dbReference type="Pfam" id="PF06054">
    <property type="entry name" value="CoiA_nuc"/>
    <property type="match status" value="1"/>
</dbReference>
<evidence type="ECO:0000313" key="5">
    <source>
        <dbReference type="EMBL" id="SEL76979.1"/>
    </source>
</evidence>
<organism evidence="5 6">
    <name type="scientific">Alkalibacterium putridalgicola</name>
    <dbReference type="NCBI Taxonomy" id="426703"/>
    <lineage>
        <taxon>Bacteria</taxon>
        <taxon>Bacillati</taxon>
        <taxon>Bacillota</taxon>
        <taxon>Bacilli</taxon>
        <taxon>Lactobacillales</taxon>
        <taxon>Carnobacteriaceae</taxon>
        <taxon>Alkalibacterium</taxon>
    </lineage>
</organism>
<dbReference type="PIRSF" id="PIRSF007487">
    <property type="entry name" value="Competence-induced_CoiA_bac"/>
    <property type="match status" value="1"/>
</dbReference>
<sequence>MFTAVDKQHNLVTANEYTRESQCYCPGCREEVIFKKGEIYQAHFAHKNNSRCQMFSEGETAAHIEGKLLLYHWFKKEEITVELEAYLPVLNQRPDLLIQYNGVSVAVEYQCSPISIEKIRSRTAGYVQNNIKVIWILGEKLKVNNTLSTRHYDYLFVNKSGAFTLFQLNEKKQQLEVITDIRCSNAGQAFKRSRVDFDDDIVYMLKIVEQPNHNRVPVVKSRINEEKNLYRLSFYKDKRARRFFELLYCNDMHIKTLPDVLFYSVSKEWFIRTLSYQWKLILVLWLDELHPTQVITDAGLSRKIKEWENEGEIIFHYLPDIEHSVLIQPLFQFMDLLCNKGYLDEIAERKWVRTETIL</sequence>
<proteinExistence type="predicted"/>
<evidence type="ECO:0000259" key="2">
    <source>
        <dbReference type="Pfam" id="PF25164"/>
    </source>
</evidence>
<feature type="domain" description="Competence protein CoiA nuclease-like" evidence="1">
    <location>
        <begin position="59"/>
        <end position="193"/>
    </location>
</feature>
<evidence type="ECO:0000259" key="1">
    <source>
        <dbReference type="Pfam" id="PF06054"/>
    </source>
</evidence>
<protein>
    <submittedName>
        <fullName evidence="5">Competence protein CoiA</fullName>
    </submittedName>
</protein>
<reference evidence="4 7" key="2">
    <citation type="submission" date="2019-07" db="EMBL/GenBank/DDBJ databases">
        <title>Whole genome shotgun sequence of Alkalibacterium putridalgicola NBRC 103243.</title>
        <authorList>
            <person name="Hosoyama A."/>
            <person name="Uohara A."/>
            <person name="Ohji S."/>
            <person name="Ichikawa N."/>
        </authorList>
    </citation>
    <scope>NUCLEOTIDE SEQUENCE [LARGE SCALE GENOMIC DNA]</scope>
    <source>
        <strain evidence="4 7">NBRC 103243</strain>
    </source>
</reference>
<feature type="domain" description="Competence protein CoiA-like N-terminal" evidence="2">
    <location>
        <begin position="16"/>
        <end position="55"/>
    </location>
</feature>
<keyword evidence="7" id="KW-1185">Reference proteome</keyword>
<dbReference type="RefSeq" id="WP_091487631.1">
    <property type="nucleotide sequence ID" value="NZ_BJUX01000012.1"/>
</dbReference>
<dbReference type="InterPro" id="IPR057253">
    <property type="entry name" value="CoiA-like_N"/>
</dbReference>
<dbReference type="Proteomes" id="UP000198548">
    <property type="component" value="Unassembled WGS sequence"/>
</dbReference>
<dbReference type="EMBL" id="FOBL01000010">
    <property type="protein sequence ID" value="SEL76979.1"/>
    <property type="molecule type" value="Genomic_DNA"/>
</dbReference>
<dbReference type="Pfam" id="PF25166">
    <property type="entry name" value="CoiA_C"/>
    <property type="match status" value="1"/>
</dbReference>
<evidence type="ECO:0000313" key="6">
    <source>
        <dbReference type="Proteomes" id="UP000198548"/>
    </source>
</evidence>
<feature type="domain" description="Competence protein CoiA C-terminal" evidence="3">
    <location>
        <begin position="234"/>
        <end position="354"/>
    </location>
</feature>
<reference evidence="5 6" key="1">
    <citation type="submission" date="2016-10" db="EMBL/GenBank/DDBJ databases">
        <authorList>
            <person name="de Groot N.N."/>
        </authorList>
    </citation>
    <scope>NUCLEOTIDE SEQUENCE [LARGE SCALE GENOMIC DNA]</scope>
    <source>
        <strain evidence="5 6">DSM 19182</strain>
    </source>
</reference>
<evidence type="ECO:0000313" key="4">
    <source>
        <dbReference type="EMBL" id="GEK89224.1"/>
    </source>
</evidence>
<evidence type="ECO:0000259" key="3">
    <source>
        <dbReference type="Pfam" id="PF25166"/>
    </source>
</evidence>
<dbReference type="InterPro" id="IPR021176">
    <property type="entry name" value="Competence-induced_CoiA"/>
</dbReference>
<dbReference type="AlphaFoldDB" id="A0A1H7SXJ4"/>
<dbReference type="EMBL" id="BJUX01000012">
    <property type="protein sequence ID" value="GEK89224.1"/>
    <property type="molecule type" value="Genomic_DNA"/>
</dbReference>
<dbReference type="InterPro" id="IPR010330">
    <property type="entry name" value="CoiA_nuc"/>
</dbReference>
<dbReference type="Pfam" id="PF25164">
    <property type="entry name" value="CoiA_N"/>
    <property type="match status" value="1"/>
</dbReference>
<dbReference type="Proteomes" id="UP000321425">
    <property type="component" value="Unassembled WGS sequence"/>
</dbReference>
<evidence type="ECO:0000313" key="7">
    <source>
        <dbReference type="Proteomes" id="UP000321425"/>
    </source>
</evidence>
<dbReference type="OrthoDB" id="3784230at2"/>